<feature type="domain" description="Methyltransferase small" evidence="6">
    <location>
        <begin position="106"/>
        <end position="194"/>
    </location>
</feature>
<dbReference type="InterPro" id="IPR002052">
    <property type="entry name" value="DNA_methylase_N6_adenine_CS"/>
</dbReference>
<evidence type="ECO:0000256" key="5">
    <source>
        <dbReference type="HAMAP-Rule" id="MF_02126"/>
    </source>
</evidence>
<dbReference type="GO" id="GO:0102559">
    <property type="term" value="F:peptide chain release factor N(5)-glutamine methyltransferase activity"/>
    <property type="evidence" value="ECO:0007669"/>
    <property type="project" value="UniProtKB-EC"/>
</dbReference>
<dbReference type="PROSITE" id="PS00092">
    <property type="entry name" value="N6_MTASE"/>
    <property type="match status" value="1"/>
</dbReference>
<evidence type="ECO:0000259" key="6">
    <source>
        <dbReference type="Pfam" id="PF05175"/>
    </source>
</evidence>
<accession>A0A430AQP8</accession>
<feature type="binding site" evidence="5">
    <location>
        <begin position="186"/>
        <end position="189"/>
    </location>
    <ligand>
        <name>substrate</name>
    </ligand>
</feature>
<evidence type="ECO:0000256" key="3">
    <source>
        <dbReference type="ARBA" id="ARBA00022691"/>
    </source>
</evidence>
<organism evidence="8 9">
    <name type="scientific">Vagococcus elongatus</name>
    <dbReference type="NCBI Taxonomy" id="180344"/>
    <lineage>
        <taxon>Bacteria</taxon>
        <taxon>Bacillati</taxon>
        <taxon>Bacillota</taxon>
        <taxon>Bacilli</taxon>
        <taxon>Lactobacillales</taxon>
        <taxon>Enterococcaceae</taxon>
        <taxon>Vagococcus</taxon>
    </lineage>
</organism>
<dbReference type="InterPro" id="IPR029063">
    <property type="entry name" value="SAM-dependent_MTases_sf"/>
</dbReference>
<evidence type="ECO:0000256" key="1">
    <source>
        <dbReference type="ARBA" id="ARBA00022603"/>
    </source>
</evidence>
<keyword evidence="3 5" id="KW-0949">S-adenosyl-L-methionine</keyword>
<dbReference type="OrthoDB" id="9800643at2"/>
<comment type="catalytic activity">
    <reaction evidence="4 5">
        <text>L-glutaminyl-[peptide chain release factor] + S-adenosyl-L-methionine = N(5)-methyl-L-glutaminyl-[peptide chain release factor] + S-adenosyl-L-homocysteine + H(+)</text>
        <dbReference type="Rhea" id="RHEA:42896"/>
        <dbReference type="Rhea" id="RHEA-COMP:10271"/>
        <dbReference type="Rhea" id="RHEA-COMP:10272"/>
        <dbReference type="ChEBI" id="CHEBI:15378"/>
        <dbReference type="ChEBI" id="CHEBI:30011"/>
        <dbReference type="ChEBI" id="CHEBI:57856"/>
        <dbReference type="ChEBI" id="CHEBI:59789"/>
        <dbReference type="ChEBI" id="CHEBI:61891"/>
        <dbReference type="EC" id="2.1.1.297"/>
    </reaction>
</comment>
<dbReference type="HAMAP" id="MF_02126">
    <property type="entry name" value="RF_methyltr_PrmC"/>
    <property type="match status" value="1"/>
</dbReference>
<sequence length="279" mass="32548">MDSKTYGEALYWASSFLTERKKEREAAEYLMMRRLDWKKTELVMELRKPMPVEVREQFEKDIYEFALDKPAQYIIGHEYFYGEKFKVTGDTLIPRPETEELVALILRENEEKEHLTVVDVGTGTGVIAITLKRLKPSWQVIAVDVSEEALKVAKENAASQGLDIDFRLGDLLEPVKDEQVDLIVSNPPYISENEWDEMDESVRKYEPKTALFAENEGLDFYERFVREIPRVLAVDGRVYFEYGYKQGRAIQQMYQAAFPTKKILVHKDLSGHDRMLEMK</sequence>
<dbReference type="PANTHER" id="PTHR18895">
    <property type="entry name" value="HEMK METHYLTRANSFERASE"/>
    <property type="match status" value="1"/>
</dbReference>
<dbReference type="InterPro" id="IPR040758">
    <property type="entry name" value="PrmC_N"/>
</dbReference>
<dbReference type="EC" id="2.1.1.297" evidence="5"/>
<evidence type="ECO:0000256" key="4">
    <source>
        <dbReference type="ARBA" id="ARBA00048391"/>
    </source>
</evidence>
<dbReference type="PANTHER" id="PTHR18895:SF74">
    <property type="entry name" value="MTRF1L RELEASE FACTOR GLUTAMINE METHYLTRANSFERASE"/>
    <property type="match status" value="1"/>
</dbReference>
<reference evidence="8 9" key="1">
    <citation type="submission" date="2017-05" db="EMBL/GenBank/DDBJ databases">
        <title>Vagococcus spp. assemblies.</title>
        <authorList>
            <person name="Gulvik C.A."/>
        </authorList>
    </citation>
    <scope>NUCLEOTIDE SEQUENCE [LARGE SCALE GENOMIC DNA]</scope>
    <source>
        <strain evidence="8 9">CCUG 51432</strain>
    </source>
</reference>
<keyword evidence="2 5" id="KW-0808">Transferase</keyword>
<comment type="similarity">
    <text evidence="5">Belongs to the protein N5-glutamine methyltransferase family. PrmC subfamily.</text>
</comment>
<evidence type="ECO:0000313" key="8">
    <source>
        <dbReference type="EMBL" id="RSU10303.1"/>
    </source>
</evidence>
<gene>
    <name evidence="5" type="primary">prmC</name>
    <name evidence="8" type="ORF">CBF29_09830</name>
</gene>
<comment type="function">
    <text evidence="5">Methylates the class 1 translation termination release factors RF1/PrfA and RF2/PrfB on the glutamine residue of the universally conserved GGQ motif.</text>
</comment>
<evidence type="ECO:0000256" key="2">
    <source>
        <dbReference type="ARBA" id="ARBA00022679"/>
    </source>
</evidence>
<dbReference type="Pfam" id="PF05175">
    <property type="entry name" value="MTS"/>
    <property type="match status" value="1"/>
</dbReference>
<feature type="binding site" evidence="5">
    <location>
        <position position="144"/>
    </location>
    <ligand>
        <name>S-adenosyl-L-methionine</name>
        <dbReference type="ChEBI" id="CHEBI:59789"/>
    </ligand>
</feature>
<keyword evidence="9" id="KW-1185">Reference proteome</keyword>
<comment type="caution">
    <text evidence="8">The sequence shown here is derived from an EMBL/GenBank/DDBJ whole genome shotgun (WGS) entry which is preliminary data.</text>
</comment>
<dbReference type="Gene3D" id="1.10.8.10">
    <property type="entry name" value="DNA helicase RuvA subunit, C-terminal domain"/>
    <property type="match status" value="1"/>
</dbReference>
<dbReference type="NCBIfam" id="TIGR03534">
    <property type="entry name" value="RF_mod_PrmC"/>
    <property type="match status" value="1"/>
</dbReference>
<dbReference type="Gene3D" id="3.40.50.150">
    <property type="entry name" value="Vaccinia Virus protein VP39"/>
    <property type="match status" value="1"/>
</dbReference>
<dbReference type="CDD" id="cd02440">
    <property type="entry name" value="AdoMet_MTases"/>
    <property type="match status" value="1"/>
</dbReference>
<dbReference type="SUPFAM" id="SSF53335">
    <property type="entry name" value="S-adenosyl-L-methionine-dependent methyltransferases"/>
    <property type="match status" value="1"/>
</dbReference>
<name>A0A430AQP8_9ENTE</name>
<comment type="caution">
    <text evidence="5">Lacks conserved residue(s) required for the propagation of feature annotation.</text>
</comment>
<dbReference type="RefSeq" id="WP_126809550.1">
    <property type="nucleotide sequence ID" value="NZ_NGKA01000015.1"/>
</dbReference>
<dbReference type="InterPro" id="IPR007848">
    <property type="entry name" value="Small_mtfrase_dom"/>
</dbReference>
<evidence type="ECO:0000313" key="9">
    <source>
        <dbReference type="Proteomes" id="UP000287605"/>
    </source>
</evidence>
<dbReference type="AlphaFoldDB" id="A0A430AQP8"/>
<dbReference type="InterPro" id="IPR004556">
    <property type="entry name" value="HemK-like"/>
</dbReference>
<keyword evidence="1 5" id="KW-0489">Methyltransferase</keyword>
<feature type="binding site" evidence="5">
    <location>
        <position position="186"/>
    </location>
    <ligand>
        <name>S-adenosyl-L-methionine</name>
        <dbReference type="ChEBI" id="CHEBI:59789"/>
    </ligand>
</feature>
<dbReference type="GO" id="GO:0003676">
    <property type="term" value="F:nucleic acid binding"/>
    <property type="evidence" value="ECO:0007669"/>
    <property type="project" value="InterPro"/>
</dbReference>
<dbReference type="GO" id="GO:0032259">
    <property type="term" value="P:methylation"/>
    <property type="evidence" value="ECO:0007669"/>
    <property type="project" value="UniProtKB-KW"/>
</dbReference>
<dbReference type="Pfam" id="PF17827">
    <property type="entry name" value="PrmC_N"/>
    <property type="match status" value="1"/>
</dbReference>
<dbReference type="EMBL" id="NGKA01000015">
    <property type="protein sequence ID" value="RSU10303.1"/>
    <property type="molecule type" value="Genomic_DNA"/>
</dbReference>
<dbReference type="NCBIfam" id="TIGR00536">
    <property type="entry name" value="hemK_fam"/>
    <property type="match status" value="1"/>
</dbReference>
<evidence type="ECO:0000259" key="7">
    <source>
        <dbReference type="Pfam" id="PF17827"/>
    </source>
</evidence>
<feature type="binding site" evidence="5">
    <location>
        <begin position="121"/>
        <end position="125"/>
    </location>
    <ligand>
        <name>S-adenosyl-L-methionine</name>
        <dbReference type="ChEBI" id="CHEBI:59789"/>
    </ligand>
</feature>
<feature type="domain" description="Release factor glutamine methyltransferase N-terminal" evidence="7">
    <location>
        <begin position="8"/>
        <end position="76"/>
    </location>
</feature>
<dbReference type="Proteomes" id="UP000287605">
    <property type="component" value="Unassembled WGS sequence"/>
</dbReference>
<protein>
    <recommendedName>
        <fullName evidence="5">Release factor glutamine methyltransferase</fullName>
        <shortName evidence="5">RF MTase</shortName>
        <ecNumber evidence="5">2.1.1.297</ecNumber>
    </recommendedName>
    <alternativeName>
        <fullName evidence="5">N5-glutamine methyltransferase PrmC</fullName>
    </alternativeName>
    <alternativeName>
        <fullName evidence="5">Protein-(glutamine-N5) MTase PrmC</fullName>
    </alternativeName>
    <alternativeName>
        <fullName evidence="5">Protein-glutamine N-methyltransferase PrmC</fullName>
    </alternativeName>
</protein>
<dbReference type="InterPro" id="IPR019874">
    <property type="entry name" value="RF_methyltr_PrmC"/>
</dbReference>
<proteinExistence type="inferred from homology"/>
<dbReference type="InterPro" id="IPR050320">
    <property type="entry name" value="N5-glutamine_MTase"/>
</dbReference>